<comment type="subcellular location">
    <subcellularLocation>
        <location evidence="1">Cell membrane</location>
        <topology evidence="1">Single-pass type I membrane protein</topology>
    </subcellularLocation>
</comment>
<keyword evidence="2" id="KW-0472">Membrane</keyword>
<dbReference type="HOGENOM" id="CLU_1566396_0_0_1"/>
<proteinExistence type="predicted"/>
<dbReference type="GeneTree" id="ENSGT00660000096690"/>
<organism evidence="3 4">
    <name type="scientific">Ciona intestinalis</name>
    <name type="common">Transparent sea squirt</name>
    <name type="synonym">Ascidia intestinalis</name>
    <dbReference type="NCBI Taxonomy" id="7719"/>
    <lineage>
        <taxon>Eukaryota</taxon>
        <taxon>Metazoa</taxon>
        <taxon>Chordata</taxon>
        <taxon>Tunicata</taxon>
        <taxon>Ascidiacea</taxon>
        <taxon>Phlebobranchia</taxon>
        <taxon>Cionidae</taxon>
        <taxon>Ciona</taxon>
    </lineage>
</organism>
<dbReference type="InParanoid" id="F6VG52"/>
<evidence type="ECO:0000313" key="4">
    <source>
        <dbReference type="Proteomes" id="UP000008144"/>
    </source>
</evidence>
<dbReference type="Gene3D" id="2.60.40.2160">
    <property type="entry name" value="Interleukin-17 receptor A/B, fibronectin-III-like domain 1"/>
    <property type="match status" value="1"/>
</dbReference>
<evidence type="ECO:0000256" key="1">
    <source>
        <dbReference type="ARBA" id="ARBA00004251"/>
    </source>
</evidence>
<protein>
    <submittedName>
        <fullName evidence="3">Uncharacterized protein</fullName>
    </submittedName>
</protein>
<accession>F6VG52</accession>
<dbReference type="AlphaFoldDB" id="F6VG52"/>
<dbReference type="GO" id="GO:0005886">
    <property type="term" value="C:plasma membrane"/>
    <property type="evidence" value="ECO:0007669"/>
    <property type="project" value="UniProtKB-SubCell"/>
</dbReference>
<reference evidence="3" key="3">
    <citation type="submission" date="2025-09" db="UniProtKB">
        <authorList>
            <consortium name="Ensembl"/>
        </authorList>
    </citation>
    <scope>IDENTIFICATION</scope>
</reference>
<evidence type="ECO:0000313" key="3">
    <source>
        <dbReference type="Ensembl" id="ENSCINP00000028608.2"/>
    </source>
</evidence>
<dbReference type="Proteomes" id="UP000008144">
    <property type="component" value="Unassembled WGS sequence"/>
</dbReference>
<name>F6VG52_CIOIN</name>
<keyword evidence="4" id="KW-1185">Reference proteome</keyword>
<dbReference type="InterPro" id="IPR038683">
    <property type="entry name" value="IL17RA/B_FnIII-like_1_sf"/>
</dbReference>
<reference evidence="3" key="2">
    <citation type="submission" date="2025-08" db="UniProtKB">
        <authorList>
            <consortium name="Ensembl"/>
        </authorList>
    </citation>
    <scope>IDENTIFICATION</scope>
</reference>
<keyword evidence="2" id="KW-1003">Cell membrane</keyword>
<sequence>MPWVTNGNTAPRATFLSSNWFLYEENGLIEIGLNVTWYQNAEVFDQHIEGYVLELTSSMASAWSSKWIVHATVPSESIRKYENMVFNYHGFYHNSSNFFRNGRTYFIQLFSMPVYNQDNAAIYDSCEIDVPDCINREMAESSVCIDNEVDDYDESYFDLDEPDPTTPPSDK</sequence>
<dbReference type="Ensembl" id="ENSCINT00000028854.2">
    <property type="protein sequence ID" value="ENSCINP00000028608.2"/>
    <property type="gene ID" value="ENSCING00000016555.2"/>
</dbReference>
<reference evidence="4" key="1">
    <citation type="journal article" date="2002" name="Science">
        <title>The draft genome of Ciona intestinalis: insights into chordate and vertebrate origins.</title>
        <authorList>
            <person name="Dehal P."/>
            <person name="Satou Y."/>
            <person name="Campbell R.K."/>
            <person name="Chapman J."/>
            <person name="Degnan B."/>
            <person name="De Tomaso A."/>
            <person name="Davidson B."/>
            <person name="Di Gregorio A."/>
            <person name="Gelpke M."/>
            <person name="Goodstein D.M."/>
            <person name="Harafuji N."/>
            <person name="Hastings K.E."/>
            <person name="Ho I."/>
            <person name="Hotta K."/>
            <person name="Huang W."/>
            <person name="Kawashima T."/>
            <person name="Lemaire P."/>
            <person name="Martinez D."/>
            <person name="Meinertzhagen I.A."/>
            <person name="Necula S."/>
            <person name="Nonaka M."/>
            <person name="Putnam N."/>
            <person name="Rash S."/>
            <person name="Saiga H."/>
            <person name="Satake M."/>
            <person name="Terry A."/>
            <person name="Yamada L."/>
            <person name="Wang H.G."/>
            <person name="Awazu S."/>
            <person name="Azumi K."/>
            <person name="Boore J."/>
            <person name="Branno M."/>
            <person name="Chin-Bow S."/>
            <person name="DeSantis R."/>
            <person name="Doyle S."/>
            <person name="Francino P."/>
            <person name="Keys D.N."/>
            <person name="Haga S."/>
            <person name="Hayashi H."/>
            <person name="Hino K."/>
            <person name="Imai K.S."/>
            <person name="Inaba K."/>
            <person name="Kano S."/>
            <person name="Kobayashi K."/>
            <person name="Kobayashi M."/>
            <person name="Lee B.I."/>
            <person name="Makabe K.W."/>
            <person name="Manohar C."/>
            <person name="Matassi G."/>
            <person name="Medina M."/>
            <person name="Mochizuki Y."/>
            <person name="Mount S."/>
            <person name="Morishita T."/>
            <person name="Miura S."/>
            <person name="Nakayama A."/>
            <person name="Nishizaka S."/>
            <person name="Nomoto H."/>
            <person name="Ohta F."/>
            <person name="Oishi K."/>
            <person name="Rigoutsos I."/>
            <person name="Sano M."/>
            <person name="Sasaki A."/>
            <person name="Sasakura Y."/>
            <person name="Shoguchi E."/>
            <person name="Shin-i T."/>
            <person name="Spagnuolo A."/>
            <person name="Stainier D."/>
            <person name="Suzuki M.M."/>
            <person name="Tassy O."/>
            <person name="Takatori N."/>
            <person name="Tokuoka M."/>
            <person name="Yagi K."/>
            <person name="Yoshizaki F."/>
            <person name="Wada S."/>
            <person name="Zhang C."/>
            <person name="Hyatt P.D."/>
            <person name="Larimer F."/>
            <person name="Detter C."/>
            <person name="Doggett N."/>
            <person name="Glavina T."/>
            <person name="Hawkins T."/>
            <person name="Richardson P."/>
            <person name="Lucas S."/>
            <person name="Kohara Y."/>
            <person name="Levine M."/>
            <person name="Satoh N."/>
            <person name="Rokhsar D.S."/>
        </authorList>
    </citation>
    <scope>NUCLEOTIDE SEQUENCE [LARGE SCALE GENOMIC DNA]</scope>
</reference>
<evidence type="ECO:0000256" key="2">
    <source>
        <dbReference type="ARBA" id="ARBA00022475"/>
    </source>
</evidence>